<feature type="compositionally biased region" description="Polar residues" evidence="1">
    <location>
        <begin position="579"/>
        <end position="598"/>
    </location>
</feature>
<evidence type="ECO:0000256" key="1">
    <source>
        <dbReference type="SAM" id="MobiDB-lite"/>
    </source>
</evidence>
<name>A0A0W0Y4R3_9GAMM</name>
<dbReference type="PATRIC" id="fig|45073.5.peg.675"/>
<proteinExistence type="predicted"/>
<dbReference type="RefSeq" id="WP_058506747.1">
    <property type="nucleotide sequence ID" value="NZ_CAAAIK010000027.1"/>
</dbReference>
<dbReference type="OrthoDB" id="5650672at2"/>
<feature type="region of interest" description="Disordered" evidence="1">
    <location>
        <begin position="1"/>
        <end position="30"/>
    </location>
</feature>
<accession>A0A0W0Y4R3</accession>
<protein>
    <recommendedName>
        <fullName evidence="4">Ubiquitin-like protease family profile domain-containing protein</fullName>
    </recommendedName>
</protein>
<comment type="caution">
    <text evidence="2">The sequence shown here is derived from an EMBL/GenBank/DDBJ whole genome shotgun (WGS) entry which is preliminary data.</text>
</comment>
<organism evidence="2 3">
    <name type="scientific">Legionella quinlivanii</name>
    <dbReference type="NCBI Taxonomy" id="45073"/>
    <lineage>
        <taxon>Bacteria</taxon>
        <taxon>Pseudomonadati</taxon>
        <taxon>Pseudomonadota</taxon>
        <taxon>Gammaproteobacteria</taxon>
        <taxon>Legionellales</taxon>
        <taxon>Legionellaceae</taxon>
        <taxon>Legionella</taxon>
    </lineage>
</organism>
<evidence type="ECO:0008006" key="4">
    <source>
        <dbReference type="Google" id="ProtNLM"/>
    </source>
</evidence>
<sequence>MKRKFDSSQSSSQSETNVLRRDILPPSKPENALPNISRLVISINTLGKEKNKSGAFNRTLTSHLEEFVEIIQVQFEDLRDWLDLAYQYSPNINELEIEFAHVIKFLGIYLKESSPASVLSAHSLNQLLHMLTFNWNVSKTLCLHGLSNLAKTNRIKGKLSTELLETILLSPSRGPLWEQHHASLLFSLSILIEHDALDREINIEKITPFLNRFKPFRLEDNDYRNILCFYKSVNKRRPLNPTIIHSTITSCVNNISLQFNDTLLDLFTSFAELLNEKSVVGMTAIKADFINEILERIIVSSNTGILANQVSRLYLQFARLAKVGAIGGNLSLELFEKILSQLELDNLSLDTLIRYFSALELLQQAGKTSRPVSDALINHFLDSAAEKASQVPGADIQCLTIARSLIKSPELIEQSKTPIQKLLRSHLGRVGTNPEKIIKLLQAISFLRNHRFFDNDLSALLSKIRIAYSAFPDSLKIQLNEIMQHLKDSPHWLQSIRQAVGLEQRPIPAVHAANATPSIRLPSPGFYKGPAFIQNNSATPGLINSLQPAASVRPTPDSLKASPLVTTGNESRGVKRTASHPSRNSLPLSKPGTRSTRTSPDKPASWQNACQSNRIFSAIADADEERLKAILGISDPAQVAIKRASKKQKGATKSTSEKPRLAFLLKRSERDKPLTEIEREVFSFFRTVSKDALIKLIQISGSVFFFHLLKACTHHNRYFLIEKGFFDEVFCHLPIAQLKKFIPHLGASEIYRDEDSIMHVFKQLNERERKNPEEASTLKALKLEFFTRAREFHIAAGHPHLAERLNASIRRIEQQQTNLTSVSQSNLAQTVSIRPSGEATSFARSNSGTRSLFTVNTSYLYDSEDMLAILRARLETFNFATVIGVSQINDHVQGNRIKDQLRLILAENAALNASHKIVLVLPIQVGNHWVGLLLALTGRKLDSALYLDSLGKQPTENRQRLILKELTEAGLHTAGIKLDYAEQAIQQPVADYTNCGPCLVENFHNALSQQWPETSRMDNDQMQELRRNHASCLLDKRPDYYPVFQNKHKNNGASFPSIQQQLSTHGVTEAENSRSSLASRH</sequence>
<evidence type="ECO:0000313" key="2">
    <source>
        <dbReference type="EMBL" id="KTD51797.1"/>
    </source>
</evidence>
<feature type="region of interest" description="Disordered" evidence="1">
    <location>
        <begin position="547"/>
        <end position="607"/>
    </location>
</feature>
<keyword evidence="3" id="KW-1185">Reference proteome</keyword>
<dbReference type="EMBL" id="LNYS01000006">
    <property type="protein sequence ID" value="KTD51797.1"/>
    <property type="molecule type" value="Genomic_DNA"/>
</dbReference>
<reference evidence="2 3" key="1">
    <citation type="submission" date="2015-11" db="EMBL/GenBank/DDBJ databases">
        <title>Genomic analysis of 38 Legionella species identifies large and diverse effector repertoires.</title>
        <authorList>
            <person name="Burstein D."/>
            <person name="Amaro F."/>
            <person name="Zusman T."/>
            <person name="Lifshitz Z."/>
            <person name="Cohen O."/>
            <person name="Gilbert J.A."/>
            <person name="Pupko T."/>
            <person name="Shuman H.A."/>
            <person name="Segal G."/>
        </authorList>
    </citation>
    <scope>NUCLEOTIDE SEQUENCE [LARGE SCALE GENOMIC DNA]</scope>
    <source>
        <strain evidence="2 3">CDC#1442-AUS-E</strain>
    </source>
</reference>
<dbReference type="Gene3D" id="3.40.395.10">
    <property type="entry name" value="Adenoviral Proteinase, Chain A"/>
    <property type="match status" value="1"/>
</dbReference>
<gene>
    <name evidence="2" type="ORF">Lqui_0641</name>
</gene>
<dbReference type="Proteomes" id="UP000054618">
    <property type="component" value="Unassembled WGS sequence"/>
</dbReference>
<dbReference type="AlphaFoldDB" id="A0A0W0Y4R3"/>
<evidence type="ECO:0000313" key="3">
    <source>
        <dbReference type="Proteomes" id="UP000054618"/>
    </source>
</evidence>